<reference evidence="1 2" key="1">
    <citation type="submission" date="2012-07" db="EMBL/GenBank/DDBJ databases">
        <authorList>
            <person name="Durkin A.S."/>
            <person name="McCorrison J."/>
            <person name="Torralba M."/>
            <person name="Gillis M."/>
            <person name="Methe B."/>
            <person name="Sutton G."/>
            <person name="Nelson K.E."/>
        </authorList>
    </citation>
    <scope>NUCLEOTIDE SEQUENCE [LARGE SCALE GENOMIC DNA]</scope>
    <source>
        <strain evidence="1 2">Fnf 1007</strain>
    </source>
</reference>
<evidence type="ECO:0000313" key="1">
    <source>
        <dbReference type="EMBL" id="EJU18322.1"/>
    </source>
</evidence>
<gene>
    <name evidence="1" type="ORF">HMPREF1127_2017</name>
</gene>
<proteinExistence type="predicted"/>
<sequence length="289" mass="33740">MNLKFKTISSVILSPRGENALYMGIDFARIEKNGNIGIESSGDKFKMIYPFYSYEDRNFNSNYSFEFSEKYYIPASSLKGALLSNQSVNLHLEGIDGNIRRKILVKDIELKKTQIELNNIFKFQYLYQEKQEQQEIKESEYKYKIPKLEEFFPALALEMLKSEESFEANILLKISEDEFRDILKETFDTTKQKLERYMKEIGSRIAELKSWQKNRKVQDQNTLDEPIEQLQKIKEAIKRQVSSGKNMIFLGGYKGILGSILVKSDVEIRNGFYIDVKTNLPYGLVEICQ</sequence>
<dbReference type="AlphaFoldDB" id="A0AAN3VWG9"/>
<evidence type="ECO:0000313" key="2">
    <source>
        <dbReference type="Proteomes" id="UP000003120"/>
    </source>
</evidence>
<dbReference type="Proteomes" id="UP000003120">
    <property type="component" value="Unassembled WGS sequence"/>
</dbReference>
<protein>
    <submittedName>
        <fullName evidence="1">Uncharacterized protein</fullName>
    </submittedName>
</protein>
<dbReference type="EMBL" id="ALKK01000030">
    <property type="protein sequence ID" value="EJU18322.1"/>
    <property type="molecule type" value="Genomic_DNA"/>
</dbReference>
<organism evidence="1 2">
    <name type="scientific">Fusobacterium necrophorum subsp. funduliforme Fnf 1007</name>
    <dbReference type="NCBI Taxonomy" id="1161424"/>
    <lineage>
        <taxon>Bacteria</taxon>
        <taxon>Fusobacteriati</taxon>
        <taxon>Fusobacteriota</taxon>
        <taxon>Fusobacteriia</taxon>
        <taxon>Fusobacteriales</taxon>
        <taxon>Fusobacteriaceae</taxon>
        <taxon>Fusobacterium</taxon>
    </lineage>
</organism>
<accession>A0AAN3VWG9</accession>
<comment type="caution">
    <text evidence="1">The sequence shown here is derived from an EMBL/GenBank/DDBJ whole genome shotgun (WGS) entry which is preliminary data.</text>
</comment>
<name>A0AAN3VWG9_9FUSO</name>